<gene>
    <name evidence="25" type="ORF">J2I47_05355</name>
</gene>
<dbReference type="PANTHER" id="PTHR11136">
    <property type="entry name" value="FOLYLPOLYGLUTAMATE SYNTHASE-RELATED"/>
    <property type="match status" value="1"/>
</dbReference>
<comment type="catalytic activity">
    <reaction evidence="21">
        <text>7,8-dihydropteroate + L-glutamate + ATP = 7,8-dihydrofolate + ADP + phosphate + H(+)</text>
        <dbReference type="Rhea" id="RHEA:23584"/>
        <dbReference type="ChEBI" id="CHEBI:15378"/>
        <dbReference type="ChEBI" id="CHEBI:17839"/>
        <dbReference type="ChEBI" id="CHEBI:29985"/>
        <dbReference type="ChEBI" id="CHEBI:30616"/>
        <dbReference type="ChEBI" id="CHEBI:43474"/>
        <dbReference type="ChEBI" id="CHEBI:57451"/>
        <dbReference type="ChEBI" id="CHEBI:456216"/>
        <dbReference type="EC" id="6.3.2.12"/>
    </reaction>
</comment>
<feature type="domain" description="Mur ligase central" evidence="24">
    <location>
        <begin position="51"/>
        <end position="190"/>
    </location>
</feature>
<evidence type="ECO:0000256" key="17">
    <source>
        <dbReference type="ARBA" id="ARBA00032510"/>
    </source>
</evidence>
<protein>
    <recommendedName>
        <fullName evidence="8">Dihydrofolate synthase/folylpolyglutamate synthase</fullName>
        <ecNumber evidence="6">6.3.2.12</ecNumber>
        <ecNumber evidence="7">6.3.2.17</ecNumber>
    </recommendedName>
    <alternativeName>
        <fullName evidence="17">Folylpoly-gamma-glutamate synthetase-dihydrofolate synthetase</fullName>
    </alternativeName>
    <alternativeName>
        <fullName evidence="15">Folylpolyglutamate synthetase</fullName>
    </alternativeName>
    <alternativeName>
        <fullName evidence="16">Tetrahydrofolylpolyglutamate synthase</fullName>
    </alternativeName>
</protein>
<evidence type="ECO:0000256" key="13">
    <source>
        <dbReference type="ARBA" id="ARBA00022842"/>
    </source>
</evidence>
<dbReference type="InterPro" id="IPR018109">
    <property type="entry name" value="Folylpolyglutamate_synth_CS"/>
</dbReference>
<dbReference type="InterPro" id="IPR001645">
    <property type="entry name" value="Folylpolyglutamate_synth"/>
</dbReference>
<comment type="caution">
    <text evidence="25">The sequence shown here is derived from an EMBL/GenBank/DDBJ whole genome shotgun (WGS) entry which is preliminary data.</text>
</comment>
<comment type="catalytic activity">
    <reaction evidence="20">
        <text>(6R)-5,10-methylenetetrahydrofolyl-(gamma-L-Glu)(n) + L-glutamate + ATP = (6R)-5,10-methylenetetrahydrofolyl-(gamma-L-Glu)(n+1) + ADP + phosphate + H(+)</text>
        <dbReference type="Rhea" id="RHEA:51912"/>
        <dbReference type="Rhea" id="RHEA-COMP:13257"/>
        <dbReference type="Rhea" id="RHEA-COMP:13258"/>
        <dbReference type="ChEBI" id="CHEBI:15378"/>
        <dbReference type="ChEBI" id="CHEBI:29985"/>
        <dbReference type="ChEBI" id="CHEBI:30616"/>
        <dbReference type="ChEBI" id="CHEBI:43474"/>
        <dbReference type="ChEBI" id="CHEBI:136572"/>
        <dbReference type="ChEBI" id="CHEBI:456216"/>
        <dbReference type="EC" id="6.3.2.17"/>
    </reaction>
</comment>
<organism evidence="25 26">
    <name type="scientific">Fibrella rubiginis</name>
    <dbReference type="NCBI Taxonomy" id="2817060"/>
    <lineage>
        <taxon>Bacteria</taxon>
        <taxon>Pseudomonadati</taxon>
        <taxon>Bacteroidota</taxon>
        <taxon>Cytophagia</taxon>
        <taxon>Cytophagales</taxon>
        <taxon>Spirosomataceae</taxon>
        <taxon>Fibrella</taxon>
    </lineage>
</organism>
<dbReference type="GO" id="GO:0008841">
    <property type="term" value="F:dihydrofolate synthase activity"/>
    <property type="evidence" value="ECO:0007669"/>
    <property type="project" value="UniProtKB-EC"/>
</dbReference>
<dbReference type="Proteomes" id="UP000664034">
    <property type="component" value="Unassembled WGS sequence"/>
</dbReference>
<dbReference type="RefSeq" id="WP_207363519.1">
    <property type="nucleotide sequence ID" value="NZ_JAFMYV010000002.1"/>
</dbReference>
<dbReference type="GO" id="GO:0046872">
    <property type="term" value="F:metal ion binding"/>
    <property type="evidence" value="ECO:0007669"/>
    <property type="project" value="UniProtKB-KW"/>
</dbReference>
<evidence type="ECO:0000313" key="25">
    <source>
        <dbReference type="EMBL" id="MBO0935966.1"/>
    </source>
</evidence>
<dbReference type="GO" id="GO:0004326">
    <property type="term" value="F:tetrahydrofolylpolyglutamate synthase activity"/>
    <property type="evidence" value="ECO:0007669"/>
    <property type="project" value="UniProtKB-EC"/>
</dbReference>
<keyword evidence="10" id="KW-0479">Metal-binding</keyword>
<evidence type="ECO:0000256" key="11">
    <source>
        <dbReference type="ARBA" id="ARBA00022741"/>
    </source>
</evidence>
<evidence type="ECO:0000256" key="12">
    <source>
        <dbReference type="ARBA" id="ARBA00022840"/>
    </source>
</evidence>
<dbReference type="NCBIfam" id="TIGR01499">
    <property type="entry name" value="folC"/>
    <property type="match status" value="1"/>
</dbReference>
<dbReference type="GO" id="GO:0046656">
    <property type="term" value="P:folic acid biosynthetic process"/>
    <property type="evidence" value="ECO:0007669"/>
    <property type="project" value="UniProtKB-KW"/>
</dbReference>
<dbReference type="FunFam" id="3.40.1190.10:FF:000011">
    <property type="entry name" value="Folylpolyglutamate synthase/dihydrofolate synthase"/>
    <property type="match status" value="1"/>
</dbReference>
<dbReference type="PIRSF" id="PIRSF001563">
    <property type="entry name" value="Folylpolyglu_synth"/>
    <property type="match status" value="1"/>
</dbReference>
<dbReference type="InterPro" id="IPR013221">
    <property type="entry name" value="Mur_ligase_cen"/>
</dbReference>
<reference evidence="25" key="1">
    <citation type="submission" date="2021-03" db="EMBL/GenBank/DDBJ databases">
        <title>Fibrella sp. HMF5335 genome sequencing and assembly.</title>
        <authorList>
            <person name="Kang H."/>
            <person name="Kim H."/>
            <person name="Bae S."/>
            <person name="Joh K."/>
        </authorList>
    </citation>
    <scope>NUCLEOTIDE SEQUENCE</scope>
    <source>
        <strain evidence="25">HMF5335</strain>
    </source>
</reference>
<comment type="similarity">
    <text evidence="5 22">Belongs to the folylpolyglutamate synthase family.</text>
</comment>
<dbReference type="SUPFAM" id="SSF53623">
    <property type="entry name" value="MurD-like peptide ligases, catalytic domain"/>
    <property type="match status" value="1"/>
</dbReference>
<dbReference type="Pfam" id="PF02875">
    <property type="entry name" value="Mur_ligase_C"/>
    <property type="match status" value="1"/>
</dbReference>
<dbReference type="GO" id="GO:0005737">
    <property type="term" value="C:cytoplasm"/>
    <property type="evidence" value="ECO:0007669"/>
    <property type="project" value="TreeGrafter"/>
</dbReference>
<evidence type="ECO:0000313" key="26">
    <source>
        <dbReference type="Proteomes" id="UP000664034"/>
    </source>
</evidence>
<evidence type="ECO:0000256" key="21">
    <source>
        <dbReference type="ARBA" id="ARBA00049161"/>
    </source>
</evidence>
<evidence type="ECO:0000256" key="7">
    <source>
        <dbReference type="ARBA" id="ARBA00013025"/>
    </source>
</evidence>
<dbReference type="EC" id="6.3.2.12" evidence="6"/>
<evidence type="ECO:0000256" key="1">
    <source>
        <dbReference type="ARBA" id="ARBA00001946"/>
    </source>
</evidence>
<dbReference type="SUPFAM" id="SSF53244">
    <property type="entry name" value="MurD-like peptide ligases, peptide-binding domain"/>
    <property type="match status" value="1"/>
</dbReference>
<feature type="domain" description="Mur ligase C-terminal" evidence="23">
    <location>
        <begin position="302"/>
        <end position="426"/>
    </location>
</feature>
<proteinExistence type="inferred from homology"/>
<keyword evidence="26" id="KW-1185">Reference proteome</keyword>
<sequence>MTYSEAVSYLYDRLPVFHRVGATAYKPGLDNTLALLAALGEPHHQFPSIHVAGTNGKGSTSHLLASIYQSAGYRVGLYTSPHLKSFTERIRVNGQAIDEQAVVDFVVANQAVIEQRSPSFFEVTVAMAFDRFAREKVDLAIVEVGLGGRLDSTNVITPDLSVITNIGFDHTDILGETLPLIAAEKAGIIKPGVPVVIGERHPETWPVFDAVAARQQAPITYAETVWQCVDAGLANGIRLIEAQQLDADKSLSLGLALPGLYQLQNLQTVLTSLAVLSSQWPVSDEAIRAGCASVLSQTGLRGRFQTISIPQSDNMSLPLVIADTAHNEPGLRALFDTVYTVPHEQLHIVMGLVREKKVAAIWPLLPDDAQYYFCAAQLPRALPAAELAETAMRHGKIGAVYEDVNVALAAALARATPADLVLVTGSTYIVAELAPLD</sequence>
<keyword evidence="12 22" id="KW-0067">ATP-binding</keyword>
<evidence type="ECO:0000256" key="20">
    <source>
        <dbReference type="ARBA" id="ARBA00049035"/>
    </source>
</evidence>
<evidence type="ECO:0000256" key="15">
    <source>
        <dbReference type="ARBA" id="ARBA00030048"/>
    </source>
</evidence>
<dbReference type="PROSITE" id="PS01012">
    <property type="entry name" value="FOLYLPOLYGLU_SYNT_2"/>
    <property type="match status" value="1"/>
</dbReference>
<keyword evidence="9 22" id="KW-0436">Ligase</keyword>
<evidence type="ECO:0000256" key="4">
    <source>
        <dbReference type="ARBA" id="ARBA00005150"/>
    </source>
</evidence>
<evidence type="ECO:0000259" key="24">
    <source>
        <dbReference type="Pfam" id="PF08245"/>
    </source>
</evidence>
<accession>A0A939K4A5</accession>
<evidence type="ECO:0000256" key="14">
    <source>
        <dbReference type="ARBA" id="ARBA00022909"/>
    </source>
</evidence>
<keyword evidence="11 22" id="KW-0547">Nucleotide-binding</keyword>
<evidence type="ECO:0000256" key="5">
    <source>
        <dbReference type="ARBA" id="ARBA00008276"/>
    </source>
</evidence>
<dbReference type="InterPro" id="IPR004101">
    <property type="entry name" value="Mur_ligase_C"/>
</dbReference>
<dbReference type="Gene3D" id="3.90.190.20">
    <property type="entry name" value="Mur ligase, C-terminal domain"/>
    <property type="match status" value="1"/>
</dbReference>
<evidence type="ECO:0000256" key="3">
    <source>
        <dbReference type="ARBA" id="ARBA00004799"/>
    </source>
</evidence>
<evidence type="ECO:0000256" key="6">
    <source>
        <dbReference type="ARBA" id="ARBA00013023"/>
    </source>
</evidence>
<evidence type="ECO:0000259" key="23">
    <source>
        <dbReference type="Pfam" id="PF02875"/>
    </source>
</evidence>
<comment type="pathway">
    <text evidence="3">Cofactor biosynthesis; tetrahydrofolate biosynthesis; 7,8-dihydrofolate from 2-amino-4-hydroxy-6-hydroxymethyl-7,8-dihydropteridine diphosphate and 4-aminobenzoate: step 2/2.</text>
</comment>
<dbReference type="Pfam" id="PF08245">
    <property type="entry name" value="Mur_ligase_M"/>
    <property type="match status" value="1"/>
</dbReference>
<evidence type="ECO:0000256" key="22">
    <source>
        <dbReference type="PIRNR" id="PIRNR001563"/>
    </source>
</evidence>
<name>A0A939K4A5_9BACT</name>
<comment type="catalytic activity">
    <reaction evidence="19">
        <text>10-formyltetrahydrofolyl-(gamma-L-Glu)(n) + L-glutamate + ATP = 10-formyltetrahydrofolyl-(gamma-L-Glu)(n+1) + ADP + phosphate + H(+)</text>
        <dbReference type="Rhea" id="RHEA:51904"/>
        <dbReference type="Rhea" id="RHEA-COMP:13088"/>
        <dbReference type="Rhea" id="RHEA-COMP:14300"/>
        <dbReference type="ChEBI" id="CHEBI:15378"/>
        <dbReference type="ChEBI" id="CHEBI:29985"/>
        <dbReference type="ChEBI" id="CHEBI:30616"/>
        <dbReference type="ChEBI" id="CHEBI:43474"/>
        <dbReference type="ChEBI" id="CHEBI:134413"/>
        <dbReference type="ChEBI" id="CHEBI:456216"/>
        <dbReference type="EC" id="6.3.2.17"/>
    </reaction>
</comment>
<comment type="catalytic activity">
    <reaction evidence="18">
        <text>(6S)-5,6,7,8-tetrahydrofolyl-(gamma-L-Glu)(n) + L-glutamate + ATP = (6S)-5,6,7,8-tetrahydrofolyl-(gamma-L-Glu)(n+1) + ADP + phosphate + H(+)</text>
        <dbReference type="Rhea" id="RHEA:10580"/>
        <dbReference type="Rhea" id="RHEA-COMP:14738"/>
        <dbReference type="Rhea" id="RHEA-COMP:14740"/>
        <dbReference type="ChEBI" id="CHEBI:15378"/>
        <dbReference type="ChEBI" id="CHEBI:29985"/>
        <dbReference type="ChEBI" id="CHEBI:30616"/>
        <dbReference type="ChEBI" id="CHEBI:43474"/>
        <dbReference type="ChEBI" id="CHEBI:141005"/>
        <dbReference type="ChEBI" id="CHEBI:456216"/>
        <dbReference type="EC" id="6.3.2.17"/>
    </reaction>
</comment>
<evidence type="ECO:0000256" key="8">
    <source>
        <dbReference type="ARBA" id="ARBA00019357"/>
    </source>
</evidence>
<evidence type="ECO:0000256" key="10">
    <source>
        <dbReference type="ARBA" id="ARBA00022723"/>
    </source>
</evidence>
<evidence type="ECO:0000256" key="16">
    <source>
        <dbReference type="ARBA" id="ARBA00030592"/>
    </source>
</evidence>
<dbReference type="EC" id="6.3.2.17" evidence="7"/>
<comment type="pathway">
    <text evidence="4">Cofactor biosynthesis; tetrahydrofolylpolyglutamate biosynthesis.</text>
</comment>
<evidence type="ECO:0000256" key="19">
    <source>
        <dbReference type="ARBA" id="ARBA00047808"/>
    </source>
</evidence>
<evidence type="ECO:0000256" key="9">
    <source>
        <dbReference type="ARBA" id="ARBA00022598"/>
    </source>
</evidence>
<dbReference type="EMBL" id="JAFMYV010000002">
    <property type="protein sequence ID" value="MBO0935966.1"/>
    <property type="molecule type" value="Genomic_DNA"/>
</dbReference>
<dbReference type="Gene3D" id="3.40.1190.10">
    <property type="entry name" value="Mur-like, catalytic domain"/>
    <property type="match status" value="1"/>
</dbReference>
<keyword evidence="13" id="KW-0460">Magnesium</keyword>
<evidence type="ECO:0000256" key="2">
    <source>
        <dbReference type="ARBA" id="ARBA00002714"/>
    </source>
</evidence>
<dbReference type="AlphaFoldDB" id="A0A939K4A5"/>
<comment type="cofactor">
    <cofactor evidence="1">
        <name>Mg(2+)</name>
        <dbReference type="ChEBI" id="CHEBI:18420"/>
    </cofactor>
</comment>
<keyword evidence="14" id="KW-0289">Folate biosynthesis</keyword>
<dbReference type="InterPro" id="IPR036615">
    <property type="entry name" value="Mur_ligase_C_dom_sf"/>
</dbReference>
<dbReference type="GO" id="GO:0005524">
    <property type="term" value="F:ATP binding"/>
    <property type="evidence" value="ECO:0007669"/>
    <property type="project" value="UniProtKB-KW"/>
</dbReference>
<comment type="function">
    <text evidence="2">Functions in two distinct reactions of the de novo folate biosynthetic pathway. Catalyzes the addition of a glutamate residue to dihydropteroate (7,8-dihydropteroate or H2Pte) to form dihydrofolate (7,8-dihydrofolate monoglutamate or H2Pte-Glu). Also catalyzes successive additions of L-glutamate to tetrahydrofolate or 10-formyltetrahydrofolate or 5,10-methylenetetrahydrofolate, leading to folylpolyglutamate derivatives.</text>
</comment>
<evidence type="ECO:0000256" key="18">
    <source>
        <dbReference type="ARBA" id="ARBA00047493"/>
    </source>
</evidence>
<dbReference type="InterPro" id="IPR036565">
    <property type="entry name" value="Mur-like_cat_sf"/>
</dbReference>
<dbReference type="PANTHER" id="PTHR11136:SF0">
    <property type="entry name" value="DIHYDROFOLATE SYNTHETASE-RELATED"/>
    <property type="match status" value="1"/>
</dbReference>